<feature type="domain" description="Peptidase S9 prolyl oligopeptidase catalytic" evidence="3">
    <location>
        <begin position="452"/>
        <end position="657"/>
    </location>
</feature>
<dbReference type="Pfam" id="PF00326">
    <property type="entry name" value="Peptidase_S9"/>
    <property type="match status" value="1"/>
</dbReference>
<evidence type="ECO:0000259" key="3">
    <source>
        <dbReference type="Pfam" id="PF00326"/>
    </source>
</evidence>
<feature type="signal peptide" evidence="2">
    <location>
        <begin position="1"/>
        <end position="22"/>
    </location>
</feature>
<name>A0A3D9FC84_9SPHN</name>
<dbReference type="Proteomes" id="UP000256310">
    <property type="component" value="Unassembled WGS sequence"/>
</dbReference>
<evidence type="ECO:0000313" key="4">
    <source>
        <dbReference type="EMBL" id="RED15288.1"/>
    </source>
</evidence>
<evidence type="ECO:0000313" key="5">
    <source>
        <dbReference type="Proteomes" id="UP000256310"/>
    </source>
</evidence>
<proteinExistence type="predicted"/>
<dbReference type="EMBL" id="QRDP01000004">
    <property type="protein sequence ID" value="RED15288.1"/>
    <property type="molecule type" value="Genomic_DNA"/>
</dbReference>
<accession>A0A3D9FC84</accession>
<sequence length="658" mass="71638">MIKTLSGIACAGLLLAAAPAGAQALENPAEAFGQRPAVTSIALSPSGNRVVYLSAGSGEETYAYVADVGSTSPSLVTMTDGDPMEFNWCRFVNEERLVCSIYAMVQDPRQIYPITRLFAVNDDASDARTLGQRDNAFRNNRQFDGEIIDWLPEDDETVMMSRVYVPEAYRGATRIVDRREGLAAVRINTRTGSIDSVEPPERLNVRYLTDGHGTVRMRATGSIRGATGMAGSTTNYYYRLQGSDEWHDFGSYDGLENTGFYPIAVDRDLNAVYGFERLDGRDALYRITLNETLDRELVFAHPRVDVGRLARLGRRQRVIGVGYSEDESVVEYFDPEYQALHSALSSALPGNPNITFLGASDDESRLLVQASSDTEPGRFYVFDKAAGALNEILLARPQLEGVQLATVRPIRYPAADGTMIPGYLTLPPGGGETGLPAIVMPHGGPESRSVLRFDWLAQFYAHQGYAVLQPNFRGSYGYGDGWLVTNGFQSWETAVGDVNDGARWLVSEGIANADRLAAVGWSYGGYAALQSGVHEPGLFKAIVAIAPVTDLPALRQDSMAFSNGRNVSEYLGSGPHLVAGSPARHADRVAAPVLLFHGDQDINVDIGQSRRMHDRLGDAGNSSELIVYEGLDHGLRDSAVRAQMLERSDAFLREALGL</sequence>
<keyword evidence="2" id="KW-0732">Signal</keyword>
<comment type="caution">
    <text evidence="4">The sequence shown here is derived from an EMBL/GenBank/DDBJ whole genome shotgun (WGS) entry which is preliminary data.</text>
</comment>
<dbReference type="GO" id="GO:0004177">
    <property type="term" value="F:aminopeptidase activity"/>
    <property type="evidence" value="ECO:0007669"/>
    <property type="project" value="UniProtKB-KW"/>
</dbReference>
<protein>
    <submittedName>
        <fullName evidence="4">Dipeptidyl aminopeptidase/acylaminoacyl peptidase</fullName>
    </submittedName>
</protein>
<dbReference type="AlphaFoldDB" id="A0A3D9FC84"/>
<organism evidence="4 5">
    <name type="scientific">Parasphingopyxis lamellibrachiae</name>
    <dbReference type="NCBI Taxonomy" id="680125"/>
    <lineage>
        <taxon>Bacteria</taxon>
        <taxon>Pseudomonadati</taxon>
        <taxon>Pseudomonadota</taxon>
        <taxon>Alphaproteobacteria</taxon>
        <taxon>Sphingomonadales</taxon>
        <taxon>Sphingomonadaceae</taxon>
        <taxon>Parasphingopyxis</taxon>
    </lineage>
</organism>
<dbReference type="RefSeq" id="WP_116234827.1">
    <property type="nucleotide sequence ID" value="NZ_QRDP01000004.1"/>
</dbReference>
<dbReference type="InterPro" id="IPR029058">
    <property type="entry name" value="AB_hydrolase_fold"/>
</dbReference>
<dbReference type="OrthoDB" id="128799at2"/>
<dbReference type="InterPro" id="IPR001375">
    <property type="entry name" value="Peptidase_S9_cat"/>
</dbReference>
<keyword evidence="5" id="KW-1185">Reference proteome</keyword>
<evidence type="ECO:0000256" key="2">
    <source>
        <dbReference type="SAM" id="SignalP"/>
    </source>
</evidence>
<feature type="chain" id="PRO_5017663089" evidence="2">
    <location>
        <begin position="23"/>
        <end position="658"/>
    </location>
</feature>
<keyword evidence="1" id="KW-0378">Hydrolase</keyword>
<keyword evidence="4" id="KW-0645">Protease</keyword>
<dbReference type="SUPFAM" id="SSF82171">
    <property type="entry name" value="DPP6 N-terminal domain-like"/>
    <property type="match status" value="1"/>
</dbReference>
<dbReference type="PANTHER" id="PTHR42776:SF27">
    <property type="entry name" value="DIPEPTIDYL PEPTIDASE FAMILY MEMBER 6"/>
    <property type="match status" value="1"/>
</dbReference>
<dbReference type="SUPFAM" id="SSF53474">
    <property type="entry name" value="alpha/beta-Hydrolases"/>
    <property type="match status" value="1"/>
</dbReference>
<dbReference type="Gene3D" id="3.40.50.1820">
    <property type="entry name" value="alpha/beta hydrolase"/>
    <property type="match status" value="1"/>
</dbReference>
<gene>
    <name evidence="4" type="ORF">DFR46_0276</name>
</gene>
<reference evidence="4 5" key="1">
    <citation type="submission" date="2018-07" db="EMBL/GenBank/DDBJ databases">
        <title>Genomic Encyclopedia of Type Strains, Phase IV (KMG-IV): sequencing the most valuable type-strain genomes for metagenomic binning, comparative biology and taxonomic classification.</title>
        <authorList>
            <person name="Goeker M."/>
        </authorList>
    </citation>
    <scope>NUCLEOTIDE SEQUENCE [LARGE SCALE GENOMIC DNA]</scope>
    <source>
        <strain evidence="4 5">DSM 26725</strain>
    </source>
</reference>
<dbReference type="GO" id="GO:0004252">
    <property type="term" value="F:serine-type endopeptidase activity"/>
    <property type="evidence" value="ECO:0007669"/>
    <property type="project" value="TreeGrafter"/>
</dbReference>
<dbReference type="PANTHER" id="PTHR42776">
    <property type="entry name" value="SERINE PEPTIDASE S9 FAMILY MEMBER"/>
    <property type="match status" value="1"/>
</dbReference>
<keyword evidence="4" id="KW-0031">Aminopeptidase</keyword>
<evidence type="ECO:0000256" key="1">
    <source>
        <dbReference type="ARBA" id="ARBA00022801"/>
    </source>
</evidence>
<dbReference type="GO" id="GO:0006508">
    <property type="term" value="P:proteolysis"/>
    <property type="evidence" value="ECO:0007669"/>
    <property type="project" value="InterPro"/>
</dbReference>